<name>A0A2T3YYA6_TRIA4</name>
<proteinExistence type="predicted"/>
<sequence length="65" mass="7665">MFSIIDKCIIVLLLQCLYKLFFFFLSVSVAHMCCLYKPQTFRATILTSTHNIIRHLFKLVYMLAC</sequence>
<evidence type="ECO:0000313" key="2">
    <source>
        <dbReference type="Proteomes" id="UP000240493"/>
    </source>
</evidence>
<dbReference type="AlphaFoldDB" id="A0A2T3YYA6"/>
<reference evidence="1 2" key="1">
    <citation type="submission" date="2016-07" db="EMBL/GenBank/DDBJ databases">
        <title>Multiple horizontal gene transfer events from other fungi enriched the ability of initially mycotrophic Trichoderma (Ascomycota) to feed on dead plant biomass.</title>
        <authorList>
            <consortium name="DOE Joint Genome Institute"/>
            <person name="Aerts A."/>
            <person name="Atanasova L."/>
            <person name="Chenthamara K."/>
            <person name="Zhang J."/>
            <person name="Grujic M."/>
            <person name="Henrissat B."/>
            <person name="Kuo A."/>
            <person name="Salamov A."/>
            <person name="Lipzen A."/>
            <person name="Labutti K."/>
            <person name="Barry K."/>
            <person name="Miao Y."/>
            <person name="Rahimi M.J."/>
            <person name="Shen Q."/>
            <person name="Grigoriev I.V."/>
            <person name="Kubicek C.P."/>
            <person name="Druzhinina I.S."/>
        </authorList>
    </citation>
    <scope>NUCLEOTIDE SEQUENCE [LARGE SCALE GENOMIC DNA]</scope>
    <source>
        <strain evidence="1 2">CBS 433.97</strain>
    </source>
</reference>
<gene>
    <name evidence="1" type="ORF">M441DRAFT_253734</name>
</gene>
<evidence type="ECO:0000313" key="1">
    <source>
        <dbReference type="EMBL" id="PTB37549.1"/>
    </source>
</evidence>
<keyword evidence="2" id="KW-1185">Reference proteome</keyword>
<protein>
    <submittedName>
        <fullName evidence="1">Uncharacterized protein</fullName>
    </submittedName>
</protein>
<organism evidence="1 2">
    <name type="scientific">Trichoderma asperellum (strain ATCC 204424 / CBS 433.97 / NBRC 101777)</name>
    <dbReference type="NCBI Taxonomy" id="1042311"/>
    <lineage>
        <taxon>Eukaryota</taxon>
        <taxon>Fungi</taxon>
        <taxon>Dikarya</taxon>
        <taxon>Ascomycota</taxon>
        <taxon>Pezizomycotina</taxon>
        <taxon>Sordariomycetes</taxon>
        <taxon>Hypocreomycetidae</taxon>
        <taxon>Hypocreales</taxon>
        <taxon>Hypocreaceae</taxon>
        <taxon>Trichoderma</taxon>
    </lineage>
</organism>
<dbReference type="EMBL" id="KZ679267">
    <property type="protein sequence ID" value="PTB37549.1"/>
    <property type="molecule type" value="Genomic_DNA"/>
</dbReference>
<dbReference type="Proteomes" id="UP000240493">
    <property type="component" value="Unassembled WGS sequence"/>
</dbReference>
<accession>A0A2T3YYA6</accession>